<dbReference type="AlphaFoldDB" id="A0A369CDE2"/>
<dbReference type="PANTHER" id="PTHR43611">
    <property type="entry name" value="ALPHA-D-GLUCOSE 1-PHOSPHATE PHOSPHATASE"/>
    <property type="match status" value="1"/>
</dbReference>
<dbReference type="InterPro" id="IPR006439">
    <property type="entry name" value="HAD-SF_hydro_IA"/>
</dbReference>
<gene>
    <name evidence="1" type="ORF">DFQ59_102370</name>
</gene>
<dbReference type="InterPro" id="IPR023214">
    <property type="entry name" value="HAD_sf"/>
</dbReference>
<keyword evidence="2" id="KW-1185">Reference proteome</keyword>
<dbReference type="EMBL" id="QPJY01000002">
    <property type="protein sequence ID" value="RCX32020.1"/>
    <property type="molecule type" value="Genomic_DNA"/>
</dbReference>
<accession>A0A369CDE2</accession>
<dbReference type="PRINTS" id="PR00413">
    <property type="entry name" value="HADHALOGNASE"/>
</dbReference>
<evidence type="ECO:0000313" key="2">
    <source>
        <dbReference type="Proteomes" id="UP000252707"/>
    </source>
</evidence>
<dbReference type="PANTHER" id="PTHR43611:SF3">
    <property type="entry name" value="FLAVIN MONONUCLEOTIDE HYDROLASE 1, CHLOROPLATIC"/>
    <property type="match status" value="1"/>
</dbReference>
<dbReference type="OrthoDB" id="5293434at2"/>
<dbReference type="SUPFAM" id="SSF56784">
    <property type="entry name" value="HAD-like"/>
    <property type="match status" value="1"/>
</dbReference>
<dbReference type="SFLD" id="SFLDS00003">
    <property type="entry name" value="Haloacid_Dehalogenase"/>
    <property type="match status" value="1"/>
</dbReference>
<dbReference type="Gene3D" id="3.40.50.1000">
    <property type="entry name" value="HAD superfamily/HAD-like"/>
    <property type="match status" value="1"/>
</dbReference>
<comment type="caution">
    <text evidence="1">The sequence shown here is derived from an EMBL/GenBank/DDBJ whole genome shotgun (WGS) entry which is preliminary data.</text>
</comment>
<organism evidence="1 2">
    <name type="scientific">Thioalbus denitrificans</name>
    <dbReference type="NCBI Taxonomy" id="547122"/>
    <lineage>
        <taxon>Bacteria</taxon>
        <taxon>Pseudomonadati</taxon>
        <taxon>Pseudomonadota</taxon>
        <taxon>Gammaproteobacteria</taxon>
        <taxon>Chromatiales</taxon>
        <taxon>Ectothiorhodospiraceae</taxon>
        <taxon>Thioalbus</taxon>
    </lineage>
</organism>
<reference evidence="1 2" key="1">
    <citation type="submission" date="2018-07" db="EMBL/GenBank/DDBJ databases">
        <title>Genomic Encyclopedia of Type Strains, Phase IV (KMG-IV): sequencing the most valuable type-strain genomes for metagenomic binning, comparative biology and taxonomic classification.</title>
        <authorList>
            <person name="Goeker M."/>
        </authorList>
    </citation>
    <scope>NUCLEOTIDE SEQUENCE [LARGE SCALE GENOMIC DNA]</scope>
    <source>
        <strain evidence="1 2">DSM 26407</strain>
    </source>
</reference>
<dbReference type="Pfam" id="PF00702">
    <property type="entry name" value="Hydrolase"/>
    <property type="match status" value="1"/>
</dbReference>
<name>A0A369CDE2_9GAMM</name>
<evidence type="ECO:0000313" key="1">
    <source>
        <dbReference type="EMBL" id="RCX32020.1"/>
    </source>
</evidence>
<proteinExistence type="predicted"/>
<dbReference type="NCBIfam" id="TIGR01509">
    <property type="entry name" value="HAD-SF-IA-v3"/>
    <property type="match status" value="1"/>
</dbReference>
<keyword evidence="1" id="KW-0378">Hydrolase</keyword>
<dbReference type="RefSeq" id="WP_147275181.1">
    <property type="nucleotide sequence ID" value="NZ_QPJY01000002.1"/>
</dbReference>
<sequence>MAKHTIKALLLDYGGVIADEGFQNGLRALSREQGLDEGATLQVAKHAVYDSGFILGWGTEKDLWRMMRDGAGLTGSDTELTRRVLDGFVLRPWMLERVRQLRARGCLTVILSDQSHWLDWLDQRDHFFQYFDHVFNSYHMGKGKRDPALFPEITRLLALSPGEILFVDDMQSNVTRAQSAGWQTIRYRDRASFLEQMARLLG</sequence>
<dbReference type="Proteomes" id="UP000252707">
    <property type="component" value="Unassembled WGS sequence"/>
</dbReference>
<dbReference type="CDD" id="cd02603">
    <property type="entry name" value="HAD_sEH-N_like"/>
    <property type="match status" value="1"/>
</dbReference>
<dbReference type="SFLD" id="SFLDG01129">
    <property type="entry name" value="C1.5:_HAD__Beta-PGM__Phosphata"/>
    <property type="match status" value="1"/>
</dbReference>
<dbReference type="GO" id="GO:0016787">
    <property type="term" value="F:hydrolase activity"/>
    <property type="evidence" value="ECO:0007669"/>
    <property type="project" value="UniProtKB-KW"/>
</dbReference>
<protein>
    <submittedName>
        <fullName evidence="1">Putative hydrolase of the HAD superfamily</fullName>
    </submittedName>
</protein>
<dbReference type="InterPro" id="IPR036412">
    <property type="entry name" value="HAD-like_sf"/>
</dbReference>